<feature type="compositionally biased region" description="Polar residues" evidence="10">
    <location>
        <begin position="172"/>
        <end position="184"/>
    </location>
</feature>
<dbReference type="SUPFAM" id="SSF81321">
    <property type="entry name" value="Family A G protein-coupled receptor-like"/>
    <property type="match status" value="1"/>
</dbReference>
<evidence type="ECO:0000313" key="14">
    <source>
        <dbReference type="Proteomes" id="UP000837857"/>
    </source>
</evidence>
<evidence type="ECO:0000256" key="2">
    <source>
        <dbReference type="ARBA" id="ARBA00008979"/>
    </source>
</evidence>
<evidence type="ECO:0000259" key="12">
    <source>
        <dbReference type="PROSITE" id="PS50261"/>
    </source>
</evidence>
<feature type="transmembrane region" description="Helical" evidence="11">
    <location>
        <begin position="380"/>
        <end position="399"/>
    </location>
</feature>
<feature type="compositionally biased region" description="Polar residues" evidence="10">
    <location>
        <begin position="1"/>
        <end position="10"/>
    </location>
</feature>
<evidence type="ECO:0000256" key="4">
    <source>
        <dbReference type="ARBA" id="ARBA00022729"/>
    </source>
</evidence>
<evidence type="ECO:0000256" key="8">
    <source>
        <dbReference type="ARBA" id="ARBA00023170"/>
    </source>
</evidence>
<gene>
    <name evidence="13" type="ORF">IPOD504_LOCUS6125</name>
</gene>
<feature type="transmembrane region" description="Helical" evidence="11">
    <location>
        <begin position="507"/>
        <end position="526"/>
    </location>
</feature>
<feature type="domain" description="G-protein coupled receptors family 2 profile 2" evidence="12">
    <location>
        <begin position="344"/>
        <end position="650"/>
    </location>
</feature>
<feature type="region of interest" description="Disordered" evidence="10">
    <location>
        <begin position="116"/>
        <end position="135"/>
    </location>
</feature>
<feature type="non-terminal residue" evidence="13">
    <location>
        <position position="1"/>
    </location>
</feature>
<keyword evidence="14" id="KW-1185">Reference proteome</keyword>
<dbReference type="Gene3D" id="2.170.180.11">
    <property type="entry name" value="Methuselah ectodomain, domain 2"/>
    <property type="match status" value="1"/>
</dbReference>
<feature type="region of interest" description="Disordered" evidence="10">
    <location>
        <begin position="164"/>
        <end position="200"/>
    </location>
</feature>
<keyword evidence="7 11" id="KW-0472">Membrane</keyword>
<evidence type="ECO:0000256" key="9">
    <source>
        <dbReference type="ARBA" id="ARBA00023224"/>
    </source>
</evidence>
<dbReference type="InterPro" id="IPR017981">
    <property type="entry name" value="GPCR_2-like_7TM"/>
</dbReference>
<name>A0ABN8I3Y8_9NEOP</name>
<protein>
    <recommendedName>
        <fullName evidence="12">G-protein coupled receptors family 2 profile 2 domain-containing protein</fullName>
    </recommendedName>
</protein>
<feature type="transmembrane region" description="Helical" evidence="11">
    <location>
        <begin position="594"/>
        <end position="619"/>
    </location>
</feature>
<keyword evidence="6" id="KW-0297">G-protein coupled receptor</keyword>
<dbReference type="SUPFAM" id="SSF63877">
    <property type="entry name" value="Methuselah ectodomain"/>
    <property type="match status" value="1"/>
</dbReference>
<evidence type="ECO:0000256" key="1">
    <source>
        <dbReference type="ARBA" id="ARBA00004127"/>
    </source>
</evidence>
<feature type="transmembrane region" description="Helical" evidence="11">
    <location>
        <begin position="411"/>
        <end position="435"/>
    </location>
</feature>
<keyword evidence="5 11" id="KW-1133">Transmembrane helix</keyword>
<dbReference type="InterPro" id="IPR023311">
    <property type="entry name" value="Methusela_ecto_dom_2"/>
</dbReference>
<keyword evidence="4" id="KW-0732">Signal</keyword>
<keyword evidence="8" id="KW-0675">Receptor</keyword>
<comment type="subcellular location">
    <subcellularLocation>
        <location evidence="1">Endomembrane system</location>
        <topology evidence="1">Multi-pass membrane protein</topology>
    </subcellularLocation>
</comment>
<feature type="transmembrane region" description="Helical" evidence="11">
    <location>
        <begin position="455"/>
        <end position="476"/>
    </location>
</feature>
<evidence type="ECO:0000256" key="6">
    <source>
        <dbReference type="ARBA" id="ARBA00023040"/>
    </source>
</evidence>
<feature type="compositionally biased region" description="Basic residues" evidence="10">
    <location>
        <begin position="116"/>
        <end position="129"/>
    </location>
</feature>
<evidence type="ECO:0000256" key="11">
    <source>
        <dbReference type="SAM" id="Phobius"/>
    </source>
</evidence>
<dbReference type="InterPro" id="IPR036272">
    <property type="entry name" value="Methuselah_N_sf"/>
</dbReference>
<dbReference type="Proteomes" id="UP000837857">
    <property type="component" value="Chromosome 18"/>
</dbReference>
<evidence type="ECO:0000256" key="10">
    <source>
        <dbReference type="SAM" id="MobiDB-lite"/>
    </source>
</evidence>
<dbReference type="PANTHER" id="PTHR46953">
    <property type="entry name" value="G-PROTEIN COUPLED RECEPTOR MTH-LIKE 1-RELATED"/>
    <property type="match status" value="1"/>
</dbReference>
<reference evidence="13" key="1">
    <citation type="submission" date="2022-03" db="EMBL/GenBank/DDBJ databases">
        <authorList>
            <person name="Martin H S."/>
        </authorList>
    </citation>
    <scope>NUCLEOTIDE SEQUENCE</scope>
</reference>
<dbReference type="InterPro" id="IPR052808">
    <property type="entry name" value="GPCR_Mth-like"/>
</dbReference>
<organism evidence="13 14">
    <name type="scientific">Iphiclides podalirius</name>
    <name type="common">scarce swallowtail</name>
    <dbReference type="NCBI Taxonomy" id="110791"/>
    <lineage>
        <taxon>Eukaryota</taxon>
        <taxon>Metazoa</taxon>
        <taxon>Ecdysozoa</taxon>
        <taxon>Arthropoda</taxon>
        <taxon>Hexapoda</taxon>
        <taxon>Insecta</taxon>
        <taxon>Pterygota</taxon>
        <taxon>Neoptera</taxon>
        <taxon>Endopterygota</taxon>
        <taxon>Lepidoptera</taxon>
        <taxon>Glossata</taxon>
        <taxon>Ditrysia</taxon>
        <taxon>Papilionoidea</taxon>
        <taxon>Papilionidae</taxon>
        <taxon>Papilioninae</taxon>
        <taxon>Iphiclides</taxon>
    </lineage>
</organism>
<dbReference type="PROSITE" id="PS50261">
    <property type="entry name" value="G_PROTEIN_RECEP_F2_4"/>
    <property type="match status" value="1"/>
</dbReference>
<feature type="transmembrane region" description="Helical" evidence="11">
    <location>
        <begin position="625"/>
        <end position="648"/>
    </location>
</feature>
<sequence length="693" mass="76778">MRAVSRTTAALSGKRGKSGGERGRRTSSVGPRPLTEMDVSARALALALAAFALTLVRAHTPSHDNILRVQLWDAEGLSREPVQRAPASLAQRRLRVNVNSLYDAMLKESEHGVGRFARHKVRHKRRRPRQSGTELPWRFHAGGGLVNVAVYEDSVPWEVIEARGSGGHGASVNASAVSEPSASGANVPREVSPPMTLRQDEEDEEVKKQLPVAPKCCPSGQNLTVAVDNGVARTVCTRSSLTFQPIFHKANDTHIWSYDSNVFETIVGNPCLYDRYKLDPQKMSEDEFYLLVNGSLFVPFSEPHLLGTRDYCMETFWNETNPAGVTLPLVCFRTPLTETKTSATLIIYATGLIISVPFLLATAFIYLFITELRDTHGKALACHAICLAIAFSCLAATQLAGHAFPTTVCTIMAYSIQLSFVSCFFWLNVMCFDTFLNVRRYINASVSRRSMRRRFAWYCAYAILLPVLLLIVTITMDLSPAVPSTYLKPNFGVKGCWFKTDQGALPYFYGPVAVILLSNLVIFFFTSRAFAVHYDKLKDVTPLDLAHSDYSTSDDWVRLGTVLGQPVPPHERAASPPREVVANFSQRLKKYKKIFRTCCILSVIMGLSWVLEVVSWAAGAGSATVSVWSLFDLINALQGVVIFSIYVLQQPVRSHIKLSKLCKGCRRKKNGSEVSVVSERNSVDCGSGRRDYV</sequence>
<proteinExistence type="inferred from homology"/>
<dbReference type="CDD" id="cd15039">
    <property type="entry name" value="7tmB3_Methuselah-like"/>
    <property type="match status" value="1"/>
</dbReference>
<comment type="similarity">
    <text evidence="2">Belongs to the G-protein coupled receptor 2 family. Mth subfamily.</text>
</comment>
<evidence type="ECO:0000256" key="3">
    <source>
        <dbReference type="ARBA" id="ARBA00022692"/>
    </source>
</evidence>
<dbReference type="PANTHER" id="PTHR46953:SF1">
    <property type="entry name" value="G-PROTEIN COUPLED RECEPTOR MTH-LIKE 1-RELATED"/>
    <property type="match status" value="1"/>
</dbReference>
<keyword evidence="9" id="KW-0807">Transducer</keyword>
<keyword evidence="3 11" id="KW-0812">Transmembrane</keyword>
<dbReference type="InterPro" id="IPR000832">
    <property type="entry name" value="GPCR_2_secretin-like"/>
</dbReference>
<evidence type="ECO:0000256" key="5">
    <source>
        <dbReference type="ARBA" id="ARBA00022989"/>
    </source>
</evidence>
<evidence type="ECO:0000256" key="7">
    <source>
        <dbReference type="ARBA" id="ARBA00023136"/>
    </source>
</evidence>
<dbReference type="Gene3D" id="1.20.1070.10">
    <property type="entry name" value="Rhodopsin 7-helix transmembrane proteins"/>
    <property type="match status" value="1"/>
</dbReference>
<dbReference type="Pfam" id="PF00002">
    <property type="entry name" value="7tm_2"/>
    <property type="match status" value="1"/>
</dbReference>
<feature type="transmembrane region" description="Helical" evidence="11">
    <location>
        <begin position="345"/>
        <end position="368"/>
    </location>
</feature>
<dbReference type="EMBL" id="OW152830">
    <property type="protein sequence ID" value="CAH2048509.1"/>
    <property type="molecule type" value="Genomic_DNA"/>
</dbReference>
<feature type="region of interest" description="Disordered" evidence="10">
    <location>
        <begin position="1"/>
        <end position="34"/>
    </location>
</feature>
<evidence type="ECO:0000313" key="13">
    <source>
        <dbReference type="EMBL" id="CAH2048509.1"/>
    </source>
</evidence>
<accession>A0ABN8I3Y8</accession>